<protein>
    <submittedName>
        <fullName evidence="2">Uncharacterized protein</fullName>
    </submittedName>
</protein>
<evidence type="ECO:0000313" key="2">
    <source>
        <dbReference type="EMBL" id="PPK74373.1"/>
    </source>
</evidence>
<keyword evidence="1" id="KW-1133">Transmembrane helix</keyword>
<organism evidence="2 3">
    <name type="scientific">Methylobacter tundripaludum</name>
    <dbReference type="NCBI Taxonomy" id="173365"/>
    <lineage>
        <taxon>Bacteria</taxon>
        <taxon>Pseudomonadati</taxon>
        <taxon>Pseudomonadota</taxon>
        <taxon>Gammaproteobacteria</taxon>
        <taxon>Methylococcales</taxon>
        <taxon>Methylococcaceae</taxon>
        <taxon>Methylobacter</taxon>
    </lineage>
</organism>
<reference evidence="2 3" key="1">
    <citation type="submission" date="2018-02" db="EMBL/GenBank/DDBJ databases">
        <title>Subsurface microbial communities from deep shales in Ohio and West Virginia, USA.</title>
        <authorList>
            <person name="Wrighton K."/>
        </authorList>
    </citation>
    <scope>NUCLEOTIDE SEQUENCE [LARGE SCALE GENOMIC DNA]</scope>
    <source>
        <strain evidence="2 3">OWC-DMM</strain>
    </source>
</reference>
<evidence type="ECO:0000313" key="3">
    <source>
        <dbReference type="Proteomes" id="UP000240010"/>
    </source>
</evidence>
<accession>A0A2S6HAF5</accession>
<feature type="transmembrane region" description="Helical" evidence="1">
    <location>
        <begin position="128"/>
        <end position="147"/>
    </location>
</feature>
<keyword evidence="1" id="KW-0472">Membrane</keyword>
<name>A0A2S6HAF5_9GAMM</name>
<dbReference type="Proteomes" id="UP000240010">
    <property type="component" value="Unassembled WGS sequence"/>
</dbReference>
<dbReference type="RefSeq" id="WP_104429745.1">
    <property type="nucleotide sequence ID" value="NZ_PTIZ01000009.1"/>
</dbReference>
<proteinExistence type="predicted"/>
<feature type="transmembrane region" description="Helical" evidence="1">
    <location>
        <begin position="68"/>
        <end position="93"/>
    </location>
</feature>
<comment type="caution">
    <text evidence="2">The sequence shown here is derived from an EMBL/GenBank/DDBJ whole genome shotgun (WGS) entry which is preliminary data.</text>
</comment>
<evidence type="ECO:0000256" key="1">
    <source>
        <dbReference type="SAM" id="Phobius"/>
    </source>
</evidence>
<feature type="transmembrane region" description="Helical" evidence="1">
    <location>
        <begin position="168"/>
        <end position="190"/>
    </location>
</feature>
<dbReference type="AlphaFoldDB" id="A0A2S6HAF5"/>
<sequence length="196" mass="21476">MARLLILVLLAFPTIALANAGLPMLAIVWPMSVPAFIPVVAIESWVVRRALNVSWRVAITQMVKGNIFSTLIGIPLAWVASVAVEFLLAFLVMNATDSKSYPPHGVGEVGGIILSAPWLGPFREGGHWIIPLAMIVLLVPFFFASFWTEAWYVSRNLCPEAPERARLAVWNANVFSYIGLFIASVCWLAFGVVTHA</sequence>
<dbReference type="EMBL" id="PTIZ01000009">
    <property type="protein sequence ID" value="PPK74373.1"/>
    <property type="molecule type" value="Genomic_DNA"/>
</dbReference>
<keyword evidence="1" id="KW-0812">Transmembrane</keyword>
<feature type="transmembrane region" description="Helical" evidence="1">
    <location>
        <begin position="28"/>
        <end position="47"/>
    </location>
</feature>
<gene>
    <name evidence="2" type="ORF">B0F87_10915</name>
</gene>